<accession>A0A1F7FJN9</accession>
<dbReference type="AlphaFoldDB" id="A0A1F7FJN9"/>
<sequence length="417" mass="47103">MNVPGLDTVRQKFKAQFALPIEITGHGCEFKAAASFFPPFCKVVYTRQEHRNCLDIRRRALETAVQTGRENIFLCHRGLICCVYPLLRDNECAGGLFMGKVRVRSDSDTSVPMPDTVKSGLSNLKKAEKAWNRTIMVTPEEFQKAVDYFVALIKTHIKHDTTALREKYITADQQSRIAEIIHEHKVRNQQPGYPYALEKSLSAMVAEGNRIEAIKALNEVLASILFKDPGNMAVIKSRMLELVVVLSRAVAETNAEQDRLFEINRESMEKITGSDNLEQICLYVARTLEKYLDLSVSGQSKLKNRSLQLALSYIHSHLEEKLTLGAVARQAGIGPFRLAHLFREIMGTTFVDYVTNQRISLARKLLVNSDLTATEIAFRVGFSDQSYFTKIFKIIAGVTPKKFQTENKKLQKYFSGA</sequence>
<protein>
    <recommendedName>
        <fullName evidence="4">HTH araC/xylS-type domain-containing protein</fullName>
    </recommendedName>
</protein>
<keyword evidence="2" id="KW-0238">DNA-binding</keyword>
<proteinExistence type="predicted"/>
<dbReference type="InterPro" id="IPR009057">
    <property type="entry name" value="Homeodomain-like_sf"/>
</dbReference>
<evidence type="ECO:0000256" key="3">
    <source>
        <dbReference type="ARBA" id="ARBA00023163"/>
    </source>
</evidence>
<dbReference type="InterPro" id="IPR018771">
    <property type="entry name" value="PocR_dom"/>
</dbReference>
<dbReference type="Proteomes" id="UP000179243">
    <property type="component" value="Unassembled WGS sequence"/>
</dbReference>
<evidence type="ECO:0000259" key="4">
    <source>
        <dbReference type="PROSITE" id="PS01124"/>
    </source>
</evidence>
<dbReference type="SMART" id="SM00342">
    <property type="entry name" value="HTH_ARAC"/>
    <property type="match status" value="1"/>
</dbReference>
<evidence type="ECO:0000256" key="1">
    <source>
        <dbReference type="ARBA" id="ARBA00023015"/>
    </source>
</evidence>
<dbReference type="PROSITE" id="PS01124">
    <property type="entry name" value="HTH_ARAC_FAMILY_2"/>
    <property type="match status" value="1"/>
</dbReference>
<evidence type="ECO:0000313" key="6">
    <source>
        <dbReference type="Proteomes" id="UP000179243"/>
    </source>
</evidence>
<dbReference type="PANTHER" id="PTHR43280:SF2">
    <property type="entry name" value="HTH-TYPE TRANSCRIPTIONAL REGULATOR EXSA"/>
    <property type="match status" value="1"/>
</dbReference>
<reference evidence="5 6" key="1">
    <citation type="journal article" date="2016" name="Nat. Commun.">
        <title>Thousands of microbial genomes shed light on interconnected biogeochemical processes in an aquifer system.</title>
        <authorList>
            <person name="Anantharaman K."/>
            <person name="Brown C.T."/>
            <person name="Hug L.A."/>
            <person name="Sharon I."/>
            <person name="Castelle C.J."/>
            <person name="Probst A.J."/>
            <person name="Thomas B.C."/>
            <person name="Singh A."/>
            <person name="Wilkins M.J."/>
            <person name="Karaoz U."/>
            <person name="Brodie E.L."/>
            <person name="Williams K.H."/>
            <person name="Hubbard S.S."/>
            <person name="Banfield J.F."/>
        </authorList>
    </citation>
    <scope>NUCLEOTIDE SEQUENCE [LARGE SCALE GENOMIC DNA]</scope>
</reference>
<feature type="domain" description="HTH araC/xylS-type" evidence="4">
    <location>
        <begin position="308"/>
        <end position="406"/>
    </location>
</feature>
<organism evidence="5 6">
    <name type="scientific">Candidatus Raymondbacteria bacterium RIFOXYD12_FULL_49_13</name>
    <dbReference type="NCBI Taxonomy" id="1817890"/>
    <lineage>
        <taxon>Bacteria</taxon>
        <taxon>Raymondiibacteriota</taxon>
    </lineage>
</organism>
<dbReference type="Pfam" id="PF10114">
    <property type="entry name" value="PocR"/>
    <property type="match status" value="1"/>
</dbReference>
<gene>
    <name evidence="5" type="ORF">A2519_00990</name>
</gene>
<keyword evidence="1" id="KW-0805">Transcription regulation</keyword>
<evidence type="ECO:0000256" key="2">
    <source>
        <dbReference type="ARBA" id="ARBA00023125"/>
    </source>
</evidence>
<evidence type="ECO:0000313" key="5">
    <source>
        <dbReference type="EMBL" id="OGK06791.1"/>
    </source>
</evidence>
<dbReference type="GO" id="GO:0003700">
    <property type="term" value="F:DNA-binding transcription factor activity"/>
    <property type="evidence" value="ECO:0007669"/>
    <property type="project" value="InterPro"/>
</dbReference>
<dbReference type="PANTHER" id="PTHR43280">
    <property type="entry name" value="ARAC-FAMILY TRANSCRIPTIONAL REGULATOR"/>
    <property type="match status" value="1"/>
</dbReference>
<dbReference type="EMBL" id="MFYX01000020">
    <property type="protein sequence ID" value="OGK06791.1"/>
    <property type="molecule type" value="Genomic_DNA"/>
</dbReference>
<dbReference type="Gene3D" id="1.10.10.60">
    <property type="entry name" value="Homeodomain-like"/>
    <property type="match status" value="2"/>
</dbReference>
<dbReference type="InterPro" id="IPR018060">
    <property type="entry name" value="HTH_AraC"/>
</dbReference>
<dbReference type="SUPFAM" id="SSF46689">
    <property type="entry name" value="Homeodomain-like"/>
    <property type="match status" value="2"/>
</dbReference>
<dbReference type="GO" id="GO:0043565">
    <property type="term" value="F:sequence-specific DNA binding"/>
    <property type="evidence" value="ECO:0007669"/>
    <property type="project" value="InterPro"/>
</dbReference>
<dbReference type="PRINTS" id="PR00032">
    <property type="entry name" value="HTHARAC"/>
</dbReference>
<name>A0A1F7FJN9_UNCRA</name>
<comment type="caution">
    <text evidence="5">The sequence shown here is derived from an EMBL/GenBank/DDBJ whole genome shotgun (WGS) entry which is preliminary data.</text>
</comment>
<dbReference type="InterPro" id="IPR020449">
    <property type="entry name" value="Tscrpt_reg_AraC-type_HTH"/>
</dbReference>
<dbReference type="Pfam" id="PF12833">
    <property type="entry name" value="HTH_18"/>
    <property type="match status" value="1"/>
</dbReference>
<keyword evidence="3" id="KW-0804">Transcription</keyword>